<comment type="subcellular location">
    <subcellularLocation>
        <location evidence="1">Cytoplasm</location>
    </subcellularLocation>
</comment>
<protein>
    <submittedName>
        <fullName evidence="11">DNA-binding response regulator</fullName>
    </submittedName>
</protein>
<gene>
    <name evidence="11" type="ORF">CF651_09090</name>
</gene>
<dbReference type="Pfam" id="PF00072">
    <property type="entry name" value="Response_reg"/>
    <property type="match status" value="1"/>
</dbReference>
<dbReference type="SUPFAM" id="SSF52172">
    <property type="entry name" value="CheY-like"/>
    <property type="match status" value="1"/>
</dbReference>
<dbReference type="EMBL" id="NMQW01000013">
    <property type="protein sequence ID" value="OXM86598.1"/>
    <property type="molecule type" value="Genomic_DNA"/>
</dbReference>
<dbReference type="PROSITE" id="PS51755">
    <property type="entry name" value="OMPR_PHOB"/>
    <property type="match status" value="1"/>
</dbReference>
<evidence type="ECO:0000256" key="8">
    <source>
        <dbReference type="PROSITE-ProRule" id="PRU01091"/>
    </source>
</evidence>
<evidence type="ECO:0000256" key="5">
    <source>
        <dbReference type="ARBA" id="ARBA00023125"/>
    </source>
</evidence>
<dbReference type="SMART" id="SM00448">
    <property type="entry name" value="REC"/>
    <property type="match status" value="1"/>
</dbReference>
<dbReference type="FunFam" id="1.10.10.10:FF:000018">
    <property type="entry name" value="DNA-binding response regulator ResD"/>
    <property type="match status" value="1"/>
</dbReference>
<evidence type="ECO:0000256" key="6">
    <source>
        <dbReference type="ARBA" id="ARBA00023163"/>
    </source>
</evidence>
<keyword evidence="6" id="KW-0804">Transcription</keyword>
<dbReference type="InterPro" id="IPR001789">
    <property type="entry name" value="Sig_transdc_resp-reg_receiver"/>
</dbReference>
<evidence type="ECO:0000313" key="12">
    <source>
        <dbReference type="Proteomes" id="UP000215509"/>
    </source>
</evidence>
<feature type="domain" description="OmpR/PhoB-type" evidence="10">
    <location>
        <begin position="131"/>
        <end position="230"/>
    </location>
</feature>
<name>A0A229UT41_9BACL</name>
<dbReference type="InterPro" id="IPR016032">
    <property type="entry name" value="Sig_transdc_resp-reg_C-effctor"/>
</dbReference>
<dbReference type="SUPFAM" id="SSF46894">
    <property type="entry name" value="C-terminal effector domain of the bipartite response regulators"/>
    <property type="match status" value="1"/>
</dbReference>
<dbReference type="InterPro" id="IPR001867">
    <property type="entry name" value="OmpR/PhoB-type_DNA-bd"/>
</dbReference>
<dbReference type="GO" id="GO:0005829">
    <property type="term" value="C:cytosol"/>
    <property type="evidence" value="ECO:0007669"/>
    <property type="project" value="TreeGrafter"/>
</dbReference>
<dbReference type="Gene3D" id="3.40.50.2300">
    <property type="match status" value="1"/>
</dbReference>
<keyword evidence="3" id="KW-0902">Two-component regulatory system</keyword>
<dbReference type="GO" id="GO:0006355">
    <property type="term" value="P:regulation of DNA-templated transcription"/>
    <property type="evidence" value="ECO:0007669"/>
    <property type="project" value="InterPro"/>
</dbReference>
<feature type="domain" description="Response regulatory" evidence="9">
    <location>
        <begin position="5"/>
        <end position="118"/>
    </location>
</feature>
<dbReference type="InterPro" id="IPR011006">
    <property type="entry name" value="CheY-like_superfamily"/>
</dbReference>
<dbReference type="RefSeq" id="WP_094014545.1">
    <property type="nucleotide sequence ID" value="NZ_NMQW01000013.1"/>
</dbReference>
<dbReference type="CDD" id="cd00383">
    <property type="entry name" value="trans_reg_C"/>
    <property type="match status" value="1"/>
</dbReference>
<reference evidence="11 12" key="1">
    <citation type="submission" date="2017-07" db="EMBL/GenBank/DDBJ databases">
        <title>Genome sequencing and assembly of Paenibacillus rigui.</title>
        <authorList>
            <person name="Mayilraj S."/>
        </authorList>
    </citation>
    <scope>NUCLEOTIDE SEQUENCE [LARGE SCALE GENOMIC DNA]</scope>
    <source>
        <strain evidence="11 12">JCM 16352</strain>
    </source>
</reference>
<dbReference type="Pfam" id="PF00486">
    <property type="entry name" value="Trans_reg_C"/>
    <property type="match status" value="1"/>
</dbReference>
<dbReference type="AlphaFoldDB" id="A0A229UT41"/>
<comment type="caution">
    <text evidence="11">The sequence shown here is derived from an EMBL/GenBank/DDBJ whole genome shotgun (WGS) entry which is preliminary data.</text>
</comment>
<keyword evidence="12" id="KW-1185">Reference proteome</keyword>
<dbReference type="GO" id="GO:0032993">
    <property type="term" value="C:protein-DNA complex"/>
    <property type="evidence" value="ECO:0007669"/>
    <property type="project" value="TreeGrafter"/>
</dbReference>
<feature type="DNA-binding region" description="OmpR/PhoB-type" evidence="8">
    <location>
        <begin position="131"/>
        <end position="230"/>
    </location>
</feature>
<evidence type="ECO:0000256" key="2">
    <source>
        <dbReference type="ARBA" id="ARBA00022553"/>
    </source>
</evidence>
<dbReference type="FunFam" id="3.40.50.2300:FF:000001">
    <property type="entry name" value="DNA-binding response regulator PhoB"/>
    <property type="match status" value="1"/>
</dbReference>
<dbReference type="PANTHER" id="PTHR48111:SF40">
    <property type="entry name" value="PHOSPHATE REGULON TRANSCRIPTIONAL REGULATORY PROTEIN PHOB"/>
    <property type="match status" value="1"/>
</dbReference>
<dbReference type="Proteomes" id="UP000215509">
    <property type="component" value="Unassembled WGS sequence"/>
</dbReference>
<dbReference type="SMART" id="SM00862">
    <property type="entry name" value="Trans_reg_C"/>
    <property type="match status" value="1"/>
</dbReference>
<dbReference type="GO" id="GO:0000976">
    <property type="term" value="F:transcription cis-regulatory region binding"/>
    <property type="evidence" value="ECO:0007669"/>
    <property type="project" value="TreeGrafter"/>
</dbReference>
<dbReference type="InterPro" id="IPR039420">
    <property type="entry name" value="WalR-like"/>
</dbReference>
<dbReference type="InterPro" id="IPR036388">
    <property type="entry name" value="WH-like_DNA-bd_sf"/>
</dbReference>
<feature type="modified residue" description="4-aspartylphosphate" evidence="7">
    <location>
        <position position="54"/>
    </location>
</feature>
<organism evidence="11 12">
    <name type="scientific">Paenibacillus rigui</name>
    <dbReference type="NCBI Taxonomy" id="554312"/>
    <lineage>
        <taxon>Bacteria</taxon>
        <taxon>Bacillati</taxon>
        <taxon>Bacillota</taxon>
        <taxon>Bacilli</taxon>
        <taxon>Bacillales</taxon>
        <taxon>Paenibacillaceae</taxon>
        <taxon>Paenibacillus</taxon>
    </lineage>
</organism>
<accession>A0A229UT41</accession>
<evidence type="ECO:0000256" key="3">
    <source>
        <dbReference type="ARBA" id="ARBA00023012"/>
    </source>
</evidence>
<keyword evidence="2 7" id="KW-0597">Phosphoprotein</keyword>
<evidence type="ECO:0000313" key="11">
    <source>
        <dbReference type="EMBL" id="OXM86598.1"/>
    </source>
</evidence>
<evidence type="ECO:0000259" key="9">
    <source>
        <dbReference type="PROSITE" id="PS50110"/>
    </source>
</evidence>
<dbReference type="OrthoDB" id="9790442at2"/>
<dbReference type="Gene3D" id="1.10.10.10">
    <property type="entry name" value="Winged helix-like DNA-binding domain superfamily/Winged helix DNA-binding domain"/>
    <property type="match status" value="1"/>
</dbReference>
<dbReference type="PANTHER" id="PTHR48111">
    <property type="entry name" value="REGULATOR OF RPOS"/>
    <property type="match status" value="1"/>
</dbReference>
<sequence>MTKQTILVIEDDPEIRDVILMYLSKHSFEVAVADRGDLAAAKVLEVQPDLIILDVVLPGKDGFEVCKEIRQLTAAPILFLSCKKEEQDKVTGLGLGGDDYMTKPFSPSELVARVKANLRRPYLSGTAGEQPSRLRFGALQIDLLSRTVKLNQNEVILSKKEFDLLKFLVSRPGQIFSHEELFREIWGQESFNDTRTIIVHISNLRKKIELDPSNPQHIINVHGVGYKFVLI</sequence>
<dbReference type="PROSITE" id="PS50110">
    <property type="entry name" value="RESPONSE_REGULATORY"/>
    <property type="match status" value="1"/>
</dbReference>
<evidence type="ECO:0000256" key="1">
    <source>
        <dbReference type="ARBA" id="ARBA00004496"/>
    </source>
</evidence>
<keyword evidence="5 8" id="KW-0238">DNA-binding</keyword>
<evidence type="ECO:0000259" key="10">
    <source>
        <dbReference type="PROSITE" id="PS51755"/>
    </source>
</evidence>
<evidence type="ECO:0000256" key="7">
    <source>
        <dbReference type="PROSITE-ProRule" id="PRU00169"/>
    </source>
</evidence>
<dbReference type="Gene3D" id="6.10.250.690">
    <property type="match status" value="1"/>
</dbReference>
<evidence type="ECO:0000256" key="4">
    <source>
        <dbReference type="ARBA" id="ARBA00023015"/>
    </source>
</evidence>
<dbReference type="GO" id="GO:0000156">
    <property type="term" value="F:phosphorelay response regulator activity"/>
    <property type="evidence" value="ECO:0007669"/>
    <property type="project" value="TreeGrafter"/>
</dbReference>
<proteinExistence type="predicted"/>
<keyword evidence="4" id="KW-0805">Transcription regulation</keyword>